<evidence type="ECO:0000256" key="2">
    <source>
        <dbReference type="ARBA" id="ARBA00022679"/>
    </source>
</evidence>
<evidence type="ECO:0000313" key="9">
    <source>
        <dbReference type="Proteomes" id="UP000267469"/>
    </source>
</evidence>
<dbReference type="PROSITE" id="PS00584">
    <property type="entry name" value="PFKB_KINASES_2"/>
    <property type="match status" value="1"/>
</dbReference>
<dbReference type="FunFam" id="3.40.1190.20:FF:000001">
    <property type="entry name" value="Phosphofructokinase"/>
    <property type="match status" value="1"/>
</dbReference>
<dbReference type="InterPro" id="IPR017583">
    <property type="entry name" value="Tagatose/fructose_Pkinase"/>
</dbReference>
<dbReference type="Pfam" id="PF00294">
    <property type="entry name" value="PfkB"/>
    <property type="match status" value="1"/>
</dbReference>
<dbReference type="PROSITE" id="PS00583">
    <property type="entry name" value="PFKB_KINASES_1"/>
    <property type="match status" value="1"/>
</dbReference>
<dbReference type="GO" id="GO:0003872">
    <property type="term" value="F:6-phosphofructokinase activity"/>
    <property type="evidence" value="ECO:0007669"/>
    <property type="project" value="TreeGrafter"/>
</dbReference>
<keyword evidence="2 6" id="KW-0808">Transferase</keyword>
<accession>A0A3N0F374</accession>
<organism evidence="8 9">
    <name type="scientific">Sinomicrobium pectinilyticum</name>
    <dbReference type="NCBI Taxonomy" id="1084421"/>
    <lineage>
        <taxon>Bacteria</taxon>
        <taxon>Pseudomonadati</taxon>
        <taxon>Bacteroidota</taxon>
        <taxon>Flavobacteriia</taxon>
        <taxon>Flavobacteriales</taxon>
        <taxon>Flavobacteriaceae</taxon>
        <taxon>Sinomicrobium</taxon>
    </lineage>
</organism>
<dbReference type="PIRSF" id="PIRSF000535">
    <property type="entry name" value="1PFK/6PFK/LacC"/>
    <property type="match status" value="1"/>
</dbReference>
<reference evidence="8 9" key="1">
    <citation type="submission" date="2018-10" db="EMBL/GenBank/DDBJ databases">
        <title>Sinomicrobium pectinilyticum sp. nov., a pectinase-producing bacterium isolated from alkaline and saline soil, and emended description of the genus Sinomicrobium.</title>
        <authorList>
            <person name="Cheng B."/>
            <person name="Li C."/>
            <person name="Lai Q."/>
            <person name="Du M."/>
            <person name="Shao Z."/>
            <person name="Xu P."/>
            <person name="Yang C."/>
        </authorList>
    </citation>
    <scope>NUCLEOTIDE SEQUENCE [LARGE SCALE GENOMIC DNA]</scope>
    <source>
        <strain evidence="8 9">5DNS001</strain>
    </source>
</reference>
<sequence length="314" mass="33796">MNIATLTLNPALDKSTSIDKLQPEKKLRCEEPNYEPGGGGINVSRAIHILGGESLAIYAAGGPAGNKIEELLKQERTDQYRIHVENPTRENLMVMEKTTGNQYRFGMPGGNLDQEELRKCIDAVHRLPGEIKYLVASGSLPPGVPDDFYGTIAEIAKNKNIKCVVDTSGQALIKAAEMGVCIMKPNLAELSTLAGKKTISGLEQEEIAKKIISEGKAETLIVSLGARGAMVVTETTINYVVPPTVKQESTVGAGDSMVAGIVLSLSRGDDLQDAVKWGVAAGTAATMTPGTELCRKKDVEKIFRWLKEKETTDK</sequence>
<dbReference type="OrthoDB" id="9801219at2"/>
<evidence type="ECO:0000313" key="8">
    <source>
        <dbReference type="EMBL" id="RNL94521.1"/>
    </source>
</evidence>
<protein>
    <submittedName>
        <fullName evidence="8">1-phosphofructokinase family hexose kinase</fullName>
    </submittedName>
</protein>
<keyword evidence="3" id="KW-0547">Nucleotide-binding</keyword>
<evidence type="ECO:0000256" key="4">
    <source>
        <dbReference type="ARBA" id="ARBA00022777"/>
    </source>
</evidence>
<evidence type="ECO:0000256" key="1">
    <source>
        <dbReference type="ARBA" id="ARBA00010688"/>
    </source>
</evidence>
<evidence type="ECO:0000256" key="5">
    <source>
        <dbReference type="ARBA" id="ARBA00022840"/>
    </source>
</evidence>
<dbReference type="InterPro" id="IPR002173">
    <property type="entry name" value="Carboh/pur_kinase_PfkB_CS"/>
</dbReference>
<dbReference type="RefSeq" id="WP_123214231.1">
    <property type="nucleotide sequence ID" value="NZ_RJTM01000005.1"/>
</dbReference>
<dbReference type="AlphaFoldDB" id="A0A3N0F374"/>
<evidence type="ECO:0000259" key="7">
    <source>
        <dbReference type="Pfam" id="PF00294"/>
    </source>
</evidence>
<evidence type="ECO:0000256" key="6">
    <source>
        <dbReference type="PIRNR" id="PIRNR000535"/>
    </source>
</evidence>
<dbReference type="GO" id="GO:0005829">
    <property type="term" value="C:cytosol"/>
    <property type="evidence" value="ECO:0007669"/>
    <property type="project" value="TreeGrafter"/>
</dbReference>
<dbReference type="NCBIfam" id="TIGR03168">
    <property type="entry name" value="1-PFK"/>
    <property type="match status" value="1"/>
</dbReference>
<keyword evidence="9" id="KW-1185">Reference proteome</keyword>
<comment type="caution">
    <text evidence="8">The sequence shown here is derived from an EMBL/GenBank/DDBJ whole genome shotgun (WGS) entry which is preliminary data.</text>
</comment>
<feature type="domain" description="Carbohydrate kinase PfkB" evidence="7">
    <location>
        <begin position="21"/>
        <end position="295"/>
    </location>
</feature>
<evidence type="ECO:0000256" key="3">
    <source>
        <dbReference type="ARBA" id="ARBA00022741"/>
    </source>
</evidence>
<dbReference type="PANTHER" id="PTHR46566">
    <property type="entry name" value="1-PHOSPHOFRUCTOKINASE-RELATED"/>
    <property type="match status" value="1"/>
</dbReference>
<name>A0A3N0F374_SINP1</name>
<keyword evidence="5" id="KW-0067">ATP-binding</keyword>
<dbReference type="InterPro" id="IPR029056">
    <property type="entry name" value="Ribokinase-like"/>
</dbReference>
<keyword evidence="4 8" id="KW-0418">Kinase</keyword>
<dbReference type="Proteomes" id="UP000267469">
    <property type="component" value="Unassembled WGS sequence"/>
</dbReference>
<dbReference type="CDD" id="cd01164">
    <property type="entry name" value="FruK_PfkB_like"/>
    <property type="match status" value="1"/>
</dbReference>
<gene>
    <name evidence="8" type="ORF">ED312_01495</name>
</gene>
<dbReference type="PANTHER" id="PTHR46566:SF2">
    <property type="entry name" value="ATP-DEPENDENT 6-PHOSPHOFRUCTOKINASE ISOZYME 2"/>
    <property type="match status" value="1"/>
</dbReference>
<dbReference type="GO" id="GO:0005524">
    <property type="term" value="F:ATP binding"/>
    <property type="evidence" value="ECO:0007669"/>
    <property type="project" value="UniProtKB-KW"/>
</dbReference>
<proteinExistence type="inferred from homology"/>
<dbReference type="SUPFAM" id="SSF53613">
    <property type="entry name" value="Ribokinase-like"/>
    <property type="match status" value="1"/>
</dbReference>
<dbReference type="InterPro" id="IPR011611">
    <property type="entry name" value="PfkB_dom"/>
</dbReference>
<comment type="similarity">
    <text evidence="1">Belongs to the carbohydrate kinase PfkB family.</text>
</comment>
<dbReference type="Gene3D" id="3.40.1190.20">
    <property type="match status" value="1"/>
</dbReference>
<dbReference type="EMBL" id="RJTM01000005">
    <property type="protein sequence ID" value="RNL94521.1"/>
    <property type="molecule type" value="Genomic_DNA"/>
</dbReference>